<keyword evidence="2" id="KW-1185">Reference proteome</keyword>
<name>A0ACC2F449_DALPE</name>
<sequence length="123" mass="14157">MSLFVLVLMWRYWEIRKQLISTDHRSSDVPPDVNEGHYSMIDDRRGQRPNFTESTWHVDSQRVSVICPNVSHSQIDPTEVGATNNSIVTTAKRPEPQVETSVYAQAIKTKKKESDPVYSLLRK</sequence>
<accession>A0ACC2F449</accession>
<evidence type="ECO:0000313" key="2">
    <source>
        <dbReference type="Proteomes" id="UP001157502"/>
    </source>
</evidence>
<evidence type="ECO:0000313" key="1">
    <source>
        <dbReference type="EMBL" id="KAJ7985980.1"/>
    </source>
</evidence>
<dbReference type="EMBL" id="CM055762">
    <property type="protein sequence ID" value="KAJ7985980.1"/>
    <property type="molecule type" value="Genomic_DNA"/>
</dbReference>
<protein>
    <submittedName>
        <fullName evidence="1">Uncharacterized protein</fullName>
    </submittedName>
</protein>
<comment type="caution">
    <text evidence="1">The sequence shown here is derived from an EMBL/GenBank/DDBJ whole genome shotgun (WGS) entry which is preliminary data.</text>
</comment>
<reference evidence="1" key="1">
    <citation type="submission" date="2021-05" db="EMBL/GenBank/DDBJ databases">
        <authorList>
            <person name="Pan Q."/>
            <person name="Jouanno E."/>
            <person name="Zahm M."/>
            <person name="Klopp C."/>
            <person name="Cabau C."/>
            <person name="Louis A."/>
            <person name="Berthelot C."/>
            <person name="Parey E."/>
            <person name="Roest Crollius H."/>
            <person name="Montfort J."/>
            <person name="Robinson-Rechavi M."/>
            <person name="Bouchez O."/>
            <person name="Lampietro C."/>
            <person name="Lopez Roques C."/>
            <person name="Donnadieu C."/>
            <person name="Postlethwait J."/>
            <person name="Bobe J."/>
            <person name="Dillon D."/>
            <person name="Chandos A."/>
            <person name="von Hippel F."/>
            <person name="Guiguen Y."/>
        </authorList>
    </citation>
    <scope>NUCLEOTIDE SEQUENCE</scope>
    <source>
        <strain evidence="1">YG-Jan2019</strain>
    </source>
</reference>
<organism evidence="1 2">
    <name type="scientific">Dallia pectoralis</name>
    <name type="common">Alaska blackfish</name>
    <dbReference type="NCBI Taxonomy" id="75939"/>
    <lineage>
        <taxon>Eukaryota</taxon>
        <taxon>Metazoa</taxon>
        <taxon>Chordata</taxon>
        <taxon>Craniata</taxon>
        <taxon>Vertebrata</taxon>
        <taxon>Euteleostomi</taxon>
        <taxon>Actinopterygii</taxon>
        <taxon>Neopterygii</taxon>
        <taxon>Teleostei</taxon>
        <taxon>Protacanthopterygii</taxon>
        <taxon>Esociformes</taxon>
        <taxon>Umbridae</taxon>
        <taxon>Dallia</taxon>
    </lineage>
</organism>
<proteinExistence type="predicted"/>
<gene>
    <name evidence="1" type="ORF">DPEC_G00346080</name>
</gene>
<dbReference type="Proteomes" id="UP001157502">
    <property type="component" value="Chromosome 35"/>
</dbReference>